<dbReference type="EMBL" id="JAPNOA010000056">
    <property type="protein sequence ID" value="MCY0966760.1"/>
    <property type="molecule type" value="Genomic_DNA"/>
</dbReference>
<evidence type="ECO:0000256" key="1">
    <source>
        <dbReference type="ARBA" id="ARBA00022723"/>
    </source>
</evidence>
<dbReference type="Gene3D" id="1.10.8.420">
    <property type="entry name" value="RecR Domain 1"/>
    <property type="match status" value="1"/>
</dbReference>
<comment type="caution">
    <text evidence="9">The sequence shown here is derived from an EMBL/GenBank/DDBJ whole genome shotgun (WGS) entry which is preliminary data.</text>
</comment>
<keyword evidence="5 7" id="KW-0233">DNA recombination</keyword>
<evidence type="ECO:0000256" key="6">
    <source>
        <dbReference type="ARBA" id="ARBA00023204"/>
    </source>
</evidence>
<dbReference type="GO" id="GO:0008270">
    <property type="term" value="F:zinc ion binding"/>
    <property type="evidence" value="ECO:0007669"/>
    <property type="project" value="UniProtKB-KW"/>
</dbReference>
<dbReference type="PANTHER" id="PTHR30446">
    <property type="entry name" value="RECOMBINATION PROTEIN RECR"/>
    <property type="match status" value="1"/>
</dbReference>
<evidence type="ECO:0000256" key="4">
    <source>
        <dbReference type="ARBA" id="ARBA00022833"/>
    </source>
</evidence>
<accession>A0A9X3EHF2</accession>
<sequence length="193" mass="20826">MRLIPAQIRAVAAAFDGLPGVGPRAAMRFARHLLAHRGEGEGLVQALQGALTDVALCADCRSYTVNSECAFCQHWQTLDNRQTRCLVVEQPEHLQQALDAGWSGTAFVLHGLLSPLDGQGPLQLGLDRLDELLRAEQPPAALIVALDSSVEGRTTAHYLSTLARRADVDCQAPGWDVWLEQAAGSLPDPEEKS</sequence>
<evidence type="ECO:0000256" key="2">
    <source>
        <dbReference type="ARBA" id="ARBA00022763"/>
    </source>
</evidence>
<dbReference type="Pfam" id="PF21176">
    <property type="entry name" value="RecR_HhH"/>
    <property type="match status" value="1"/>
</dbReference>
<keyword evidence="2 7" id="KW-0227">DNA damage</keyword>
<dbReference type="PANTHER" id="PTHR30446:SF0">
    <property type="entry name" value="RECOMBINATION PROTEIN RECR"/>
    <property type="match status" value="1"/>
</dbReference>
<dbReference type="GO" id="GO:0006310">
    <property type="term" value="P:DNA recombination"/>
    <property type="evidence" value="ECO:0007669"/>
    <property type="project" value="UniProtKB-UniRule"/>
</dbReference>
<dbReference type="Proteomes" id="UP001150830">
    <property type="component" value="Unassembled WGS sequence"/>
</dbReference>
<dbReference type="InterPro" id="IPR000093">
    <property type="entry name" value="DNA_Rcmb_RecR"/>
</dbReference>
<dbReference type="InterPro" id="IPR006171">
    <property type="entry name" value="TOPRIM_dom"/>
</dbReference>
<dbReference type="AlphaFoldDB" id="A0A9X3EHF2"/>
<comment type="function">
    <text evidence="7">May play a role in DNA repair. It seems to be involved in an RecBC-independent recombinational process of DNA repair. It may act with RecF and RecO.</text>
</comment>
<dbReference type="Pfam" id="PF13662">
    <property type="entry name" value="Toprim_4"/>
    <property type="match status" value="1"/>
</dbReference>
<dbReference type="SUPFAM" id="SSF111304">
    <property type="entry name" value="Recombination protein RecR"/>
    <property type="match status" value="1"/>
</dbReference>
<organism evidence="9 10">
    <name type="scientific">Parathalassolituus penaei</name>
    <dbReference type="NCBI Taxonomy" id="2997323"/>
    <lineage>
        <taxon>Bacteria</taxon>
        <taxon>Pseudomonadati</taxon>
        <taxon>Pseudomonadota</taxon>
        <taxon>Gammaproteobacteria</taxon>
        <taxon>Oceanospirillales</taxon>
        <taxon>Oceanospirillaceae</taxon>
        <taxon>Parathalassolituus</taxon>
    </lineage>
</organism>
<dbReference type="Gene3D" id="3.40.1360.10">
    <property type="match status" value="1"/>
</dbReference>
<dbReference type="GO" id="GO:0003677">
    <property type="term" value="F:DNA binding"/>
    <property type="evidence" value="ECO:0007669"/>
    <property type="project" value="UniProtKB-UniRule"/>
</dbReference>
<evidence type="ECO:0000256" key="5">
    <source>
        <dbReference type="ARBA" id="ARBA00023172"/>
    </source>
</evidence>
<evidence type="ECO:0000259" key="8">
    <source>
        <dbReference type="Pfam" id="PF13662"/>
    </source>
</evidence>
<evidence type="ECO:0000313" key="9">
    <source>
        <dbReference type="EMBL" id="MCY0966760.1"/>
    </source>
</evidence>
<name>A0A9X3EHF2_9GAMM</name>
<keyword evidence="1 7" id="KW-0479">Metal-binding</keyword>
<comment type="similarity">
    <text evidence="7">Belongs to the RecR family.</text>
</comment>
<evidence type="ECO:0000256" key="7">
    <source>
        <dbReference type="HAMAP-Rule" id="MF_00017"/>
    </source>
</evidence>
<evidence type="ECO:0000256" key="3">
    <source>
        <dbReference type="ARBA" id="ARBA00022771"/>
    </source>
</evidence>
<dbReference type="GO" id="GO:0006281">
    <property type="term" value="P:DNA repair"/>
    <property type="evidence" value="ECO:0007669"/>
    <property type="project" value="UniProtKB-UniRule"/>
</dbReference>
<keyword evidence="4 7" id="KW-0862">Zinc</keyword>
<dbReference type="RefSeq" id="WP_283174958.1">
    <property type="nucleotide sequence ID" value="NZ_JAPNOA010000056.1"/>
</dbReference>
<keyword evidence="10" id="KW-1185">Reference proteome</keyword>
<dbReference type="HAMAP" id="MF_00017">
    <property type="entry name" value="RecR"/>
    <property type="match status" value="1"/>
</dbReference>
<keyword evidence="3 7" id="KW-0863">Zinc-finger</keyword>
<reference evidence="9" key="1">
    <citation type="submission" date="2022-11" db="EMBL/GenBank/DDBJ databases">
        <title>Parathalassolutuus dongxingensis gen. nov., sp. nov., a novel member of family Oceanospirillaceae isolated from a coastal shrimp pond in Guangxi, China.</title>
        <authorList>
            <person name="Chen H."/>
        </authorList>
    </citation>
    <scope>NUCLEOTIDE SEQUENCE</scope>
    <source>
        <strain evidence="9">G-43</strain>
    </source>
</reference>
<protein>
    <recommendedName>
        <fullName evidence="7">Recombination protein RecR</fullName>
    </recommendedName>
</protein>
<keyword evidence="6 7" id="KW-0234">DNA repair</keyword>
<gene>
    <name evidence="7" type="primary">recR</name>
    <name evidence="9" type="ORF">OUO13_16380</name>
</gene>
<evidence type="ECO:0000313" key="10">
    <source>
        <dbReference type="Proteomes" id="UP001150830"/>
    </source>
</evidence>
<proteinExistence type="inferred from homology"/>
<dbReference type="InterPro" id="IPR023627">
    <property type="entry name" value="Rcmb_RecR"/>
</dbReference>
<feature type="zinc finger region" description="C4-type" evidence="7">
    <location>
        <begin position="57"/>
        <end position="72"/>
    </location>
</feature>
<feature type="domain" description="Toprim" evidence="8">
    <location>
        <begin position="86"/>
        <end position="170"/>
    </location>
</feature>